<keyword evidence="2" id="KW-0378">Hydrolase</keyword>
<dbReference type="EMBL" id="WAGX01000004">
    <property type="protein sequence ID" value="KAB1439665.1"/>
    <property type="molecule type" value="Genomic_DNA"/>
</dbReference>
<dbReference type="OrthoDB" id="9761531at2"/>
<reference evidence="2 3" key="2">
    <citation type="submission" date="2020-02" db="EMBL/GenBank/DDBJ databases">
        <title>Candidatus Galacturonibacter soehngenii shows hetero-acetogenic catabolism of galacturonic acid but lacks a canonical carbon monoxide dehydrogenase/acetyl-CoA synthase complex.</title>
        <authorList>
            <person name="Diender M."/>
            <person name="Stouten G.R."/>
            <person name="Petersen J.F."/>
            <person name="Nielsen P.H."/>
            <person name="Dueholm M.S."/>
            <person name="Pronk J.T."/>
            <person name="Van Loosdrecht M.C.M."/>
        </authorList>
    </citation>
    <scope>NUCLEOTIDE SEQUENCE [LARGE SCALE GENOMIC DNA]</scope>
    <source>
        <strain evidence="2">GalUA</strain>
    </source>
</reference>
<protein>
    <submittedName>
        <fullName evidence="2">MBL fold metallo-hydrolase</fullName>
    </submittedName>
</protein>
<comment type="caution">
    <text evidence="2">The sequence shown here is derived from an EMBL/GenBank/DDBJ whole genome shotgun (WGS) entry which is preliminary data.</text>
</comment>
<reference evidence="2 3" key="1">
    <citation type="submission" date="2019-09" db="EMBL/GenBank/DDBJ databases">
        <authorList>
            <person name="Valk L.C."/>
        </authorList>
    </citation>
    <scope>NUCLEOTIDE SEQUENCE [LARGE SCALE GENOMIC DNA]</scope>
    <source>
        <strain evidence="2">GalUA</strain>
    </source>
</reference>
<keyword evidence="3" id="KW-1185">Reference proteome</keyword>
<dbReference type="InterPro" id="IPR050855">
    <property type="entry name" value="NDM-1-like"/>
</dbReference>
<dbReference type="InterPro" id="IPR036866">
    <property type="entry name" value="RibonucZ/Hydroxyglut_hydro"/>
</dbReference>
<dbReference type="InterPro" id="IPR001279">
    <property type="entry name" value="Metallo-B-lactamas"/>
</dbReference>
<evidence type="ECO:0000313" key="3">
    <source>
        <dbReference type="Proteomes" id="UP000461768"/>
    </source>
</evidence>
<proteinExistence type="predicted"/>
<organism evidence="2 3">
    <name type="scientific">Candidatus Galacturonatibacter soehngenii</name>
    <dbReference type="NCBI Taxonomy" id="2307010"/>
    <lineage>
        <taxon>Bacteria</taxon>
        <taxon>Bacillati</taxon>
        <taxon>Bacillota</taxon>
        <taxon>Clostridia</taxon>
        <taxon>Lachnospirales</taxon>
        <taxon>Lachnospiraceae</taxon>
        <taxon>Candidatus Galacturonatibacter</taxon>
    </lineage>
</organism>
<gene>
    <name evidence="2" type="ORF">F7O84_04560</name>
</gene>
<dbReference type="GO" id="GO:0016787">
    <property type="term" value="F:hydrolase activity"/>
    <property type="evidence" value="ECO:0007669"/>
    <property type="project" value="UniProtKB-KW"/>
</dbReference>
<dbReference type="Gene3D" id="3.60.15.10">
    <property type="entry name" value="Ribonuclease Z/Hydroxyacylglutathione hydrolase-like"/>
    <property type="match status" value="1"/>
</dbReference>
<dbReference type="AlphaFoldDB" id="A0A7V7QMJ5"/>
<dbReference type="PANTHER" id="PTHR42951">
    <property type="entry name" value="METALLO-BETA-LACTAMASE DOMAIN-CONTAINING"/>
    <property type="match status" value="1"/>
</dbReference>
<dbReference type="SMART" id="SM00849">
    <property type="entry name" value="Lactamase_B"/>
    <property type="match status" value="1"/>
</dbReference>
<dbReference type="SUPFAM" id="SSF56281">
    <property type="entry name" value="Metallo-hydrolase/oxidoreductase"/>
    <property type="match status" value="1"/>
</dbReference>
<evidence type="ECO:0000259" key="1">
    <source>
        <dbReference type="SMART" id="SM00849"/>
    </source>
</evidence>
<evidence type="ECO:0000313" key="2">
    <source>
        <dbReference type="EMBL" id="KAB1439665.1"/>
    </source>
</evidence>
<dbReference type="RefSeq" id="WP_151142396.1">
    <property type="nucleotide sequence ID" value="NZ_WAGX01000004.1"/>
</dbReference>
<dbReference type="Pfam" id="PF00753">
    <property type="entry name" value="Lactamase_B"/>
    <property type="match status" value="1"/>
</dbReference>
<dbReference type="PANTHER" id="PTHR42951:SF22">
    <property type="entry name" value="METALLO BETA-LACTAMASE SUPERFAMILY LIPOPROTEIN"/>
    <property type="match status" value="1"/>
</dbReference>
<sequence length="252" mass="28469">MNRKIEVKQLKDHIYLLRDKEGATGYLVVGQKKALVIDTMTGYENVHDVVRTLTDLPFMVVNTHGHCDHIYGNIYFEEAYIHPDDKEIVKEHIALPDFVEACKAHNLSMPPFKDISDGDVIELGGLTLDVISLPGHTPGGICLLLREDRILFTGDGINHHLWMQLEESSKLEDLLKHLDKIMYVTNDADYILHGHAKGFDDISLLTQLRDGVADLIKTRGEGDKDYEWFGGVDKQHIFGDGESVICYSIDKL</sequence>
<feature type="domain" description="Metallo-beta-lactamase" evidence="1">
    <location>
        <begin position="22"/>
        <end position="195"/>
    </location>
</feature>
<accession>A0A7V7QMJ5</accession>
<name>A0A7V7QMJ5_9FIRM</name>
<dbReference type="Proteomes" id="UP000461768">
    <property type="component" value="Unassembled WGS sequence"/>
</dbReference>